<proteinExistence type="predicted"/>
<name>A0A2P4QA09_RHIID</name>
<sequence>MIDKIYQSQWGSSFYIHRSIKCITILYNIGGYNYNYIIYNFRGWNRDCKWCNSLDVLEELISPTVSLG</sequence>
<organism evidence="1 2">
    <name type="scientific">Rhizophagus irregularis (strain DAOM 181602 / DAOM 197198 / MUCL 43194)</name>
    <name type="common">Arbuscular mycorrhizal fungus</name>
    <name type="synonym">Glomus intraradices</name>
    <dbReference type="NCBI Taxonomy" id="747089"/>
    <lineage>
        <taxon>Eukaryota</taxon>
        <taxon>Fungi</taxon>
        <taxon>Fungi incertae sedis</taxon>
        <taxon>Mucoromycota</taxon>
        <taxon>Glomeromycotina</taxon>
        <taxon>Glomeromycetes</taxon>
        <taxon>Glomerales</taxon>
        <taxon>Glomeraceae</taxon>
        <taxon>Rhizophagus</taxon>
    </lineage>
</organism>
<reference evidence="1 2" key="1">
    <citation type="journal article" date="2013" name="Proc. Natl. Acad. Sci. U.S.A.">
        <title>Genome of an arbuscular mycorrhizal fungus provides insight into the oldest plant symbiosis.</title>
        <authorList>
            <person name="Tisserant E."/>
            <person name="Malbreil M."/>
            <person name="Kuo A."/>
            <person name="Kohler A."/>
            <person name="Symeonidi A."/>
            <person name="Balestrini R."/>
            <person name="Charron P."/>
            <person name="Duensing N."/>
            <person name="Frei Dit Frey N."/>
            <person name="Gianinazzi-Pearson V."/>
            <person name="Gilbert L.B."/>
            <person name="Handa Y."/>
            <person name="Herr J.R."/>
            <person name="Hijri M."/>
            <person name="Koul R."/>
            <person name="Kawaguchi M."/>
            <person name="Krajinski F."/>
            <person name="Lammers P.J."/>
            <person name="Masclaux F.G."/>
            <person name="Murat C."/>
            <person name="Morin E."/>
            <person name="Ndikumana S."/>
            <person name="Pagni M."/>
            <person name="Petitpierre D."/>
            <person name="Requena N."/>
            <person name="Rosikiewicz P."/>
            <person name="Riley R."/>
            <person name="Saito K."/>
            <person name="San Clemente H."/>
            <person name="Shapiro H."/>
            <person name="van Tuinen D."/>
            <person name="Becard G."/>
            <person name="Bonfante P."/>
            <person name="Paszkowski U."/>
            <person name="Shachar-Hill Y.Y."/>
            <person name="Tuskan G.A."/>
            <person name="Young P.W."/>
            <person name="Sanders I.R."/>
            <person name="Henrissat B."/>
            <person name="Rensing S.A."/>
            <person name="Grigoriev I.V."/>
            <person name="Corradi N."/>
            <person name="Roux C."/>
            <person name="Martin F."/>
        </authorList>
    </citation>
    <scope>NUCLEOTIDE SEQUENCE [LARGE SCALE GENOMIC DNA]</scope>
    <source>
        <strain evidence="1 2">DAOM 197198</strain>
    </source>
</reference>
<evidence type="ECO:0000313" key="2">
    <source>
        <dbReference type="Proteomes" id="UP000018888"/>
    </source>
</evidence>
<dbReference type="AlphaFoldDB" id="A0A2P4QA09"/>
<dbReference type="EMBL" id="AUPC02000072">
    <property type="protein sequence ID" value="POG74438.1"/>
    <property type="molecule type" value="Genomic_DNA"/>
</dbReference>
<gene>
    <name evidence="1" type="ORF">GLOIN_2v1771450</name>
</gene>
<comment type="caution">
    <text evidence="1">The sequence shown here is derived from an EMBL/GenBank/DDBJ whole genome shotgun (WGS) entry which is preliminary data.</text>
</comment>
<keyword evidence="2" id="KW-1185">Reference proteome</keyword>
<reference evidence="1 2" key="2">
    <citation type="journal article" date="2018" name="New Phytol.">
        <title>High intraspecific genome diversity in the model arbuscular mycorrhizal symbiont Rhizophagus irregularis.</title>
        <authorList>
            <person name="Chen E.C.H."/>
            <person name="Morin E."/>
            <person name="Beaudet D."/>
            <person name="Noel J."/>
            <person name="Yildirir G."/>
            <person name="Ndikumana S."/>
            <person name="Charron P."/>
            <person name="St-Onge C."/>
            <person name="Giorgi J."/>
            <person name="Kruger M."/>
            <person name="Marton T."/>
            <person name="Ropars J."/>
            <person name="Grigoriev I.V."/>
            <person name="Hainaut M."/>
            <person name="Henrissat B."/>
            <person name="Roux C."/>
            <person name="Martin F."/>
            <person name="Corradi N."/>
        </authorList>
    </citation>
    <scope>NUCLEOTIDE SEQUENCE [LARGE SCALE GENOMIC DNA]</scope>
    <source>
        <strain evidence="1 2">DAOM 197198</strain>
    </source>
</reference>
<evidence type="ECO:0000313" key="1">
    <source>
        <dbReference type="EMBL" id="POG74438.1"/>
    </source>
</evidence>
<accession>A0A2P4QA09</accession>
<dbReference type="Proteomes" id="UP000018888">
    <property type="component" value="Unassembled WGS sequence"/>
</dbReference>
<protein>
    <submittedName>
        <fullName evidence="1">Uncharacterized protein</fullName>
    </submittedName>
</protein>